<dbReference type="InterPro" id="IPR018540">
    <property type="entry name" value="Spo0E-like"/>
</dbReference>
<evidence type="ECO:0008006" key="3">
    <source>
        <dbReference type="Google" id="ProtNLM"/>
    </source>
</evidence>
<dbReference type="Gene3D" id="4.10.280.10">
    <property type="entry name" value="Helix-loop-helix DNA-binding domain"/>
    <property type="match status" value="1"/>
</dbReference>
<dbReference type="InterPro" id="IPR037208">
    <property type="entry name" value="Spo0E-like_sf"/>
</dbReference>
<name>A0ABQ1ZT00_9BACL</name>
<dbReference type="SUPFAM" id="SSF140500">
    <property type="entry name" value="BAS1536-like"/>
    <property type="match status" value="1"/>
</dbReference>
<proteinExistence type="predicted"/>
<comment type="caution">
    <text evidence="1">The sequence shown here is derived from an EMBL/GenBank/DDBJ whole genome shotgun (WGS) entry which is preliminary data.</text>
</comment>
<reference evidence="2" key="1">
    <citation type="journal article" date="2019" name="Int. J. Syst. Evol. Microbiol.">
        <title>The Global Catalogue of Microorganisms (GCM) 10K type strain sequencing project: providing services to taxonomists for standard genome sequencing and annotation.</title>
        <authorList>
            <consortium name="The Broad Institute Genomics Platform"/>
            <consortium name="The Broad Institute Genome Sequencing Center for Infectious Disease"/>
            <person name="Wu L."/>
            <person name="Ma J."/>
        </authorList>
    </citation>
    <scope>NUCLEOTIDE SEQUENCE [LARGE SCALE GENOMIC DNA]</scope>
    <source>
        <strain evidence="2">CCM 8702</strain>
    </source>
</reference>
<sequence length="51" mass="6294">MNSQDIQNEMERQRVILHQLADEFGFLDERVLVQSQKLDEWLNEYERQKSR</sequence>
<dbReference type="EMBL" id="BMDD01000002">
    <property type="protein sequence ID" value="GGH77592.1"/>
    <property type="molecule type" value="Genomic_DNA"/>
</dbReference>
<organism evidence="1 2">
    <name type="scientific">Saccharibacillus endophyticus</name>
    <dbReference type="NCBI Taxonomy" id="2060666"/>
    <lineage>
        <taxon>Bacteria</taxon>
        <taxon>Bacillati</taxon>
        <taxon>Bacillota</taxon>
        <taxon>Bacilli</taxon>
        <taxon>Bacillales</taxon>
        <taxon>Paenibacillaceae</taxon>
        <taxon>Saccharibacillus</taxon>
    </lineage>
</organism>
<evidence type="ECO:0000313" key="2">
    <source>
        <dbReference type="Proteomes" id="UP000605427"/>
    </source>
</evidence>
<dbReference type="RefSeq" id="WP_172247487.1">
    <property type="nucleotide sequence ID" value="NZ_BMDD01000002.1"/>
</dbReference>
<dbReference type="Pfam" id="PF09388">
    <property type="entry name" value="SpoOE-like"/>
    <property type="match status" value="1"/>
</dbReference>
<accession>A0ABQ1ZT00</accession>
<protein>
    <recommendedName>
        <fullName evidence="3">Aspartyl-phosphate phosphatase Spo0E family protein</fullName>
    </recommendedName>
</protein>
<evidence type="ECO:0000313" key="1">
    <source>
        <dbReference type="EMBL" id="GGH77592.1"/>
    </source>
</evidence>
<dbReference type="Proteomes" id="UP000605427">
    <property type="component" value="Unassembled WGS sequence"/>
</dbReference>
<dbReference type="InterPro" id="IPR036638">
    <property type="entry name" value="HLH_DNA-bd_sf"/>
</dbReference>
<gene>
    <name evidence="1" type="ORF">GCM10007362_21580</name>
</gene>
<keyword evidence="2" id="KW-1185">Reference proteome</keyword>